<evidence type="ECO:0008006" key="3">
    <source>
        <dbReference type="Google" id="ProtNLM"/>
    </source>
</evidence>
<dbReference type="Proteomes" id="UP001501461">
    <property type="component" value="Unassembled WGS sequence"/>
</dbReference>
<gene>
    <name evidence="1" type="ORF">GCM10009720_09940</name>
</gene>
<name>A0ABN2U9V0_9MICC</name>
<sequence>MAHMPSGKFYANAAWFVTAAISRNLPRAAGTLAGGDLGNARTVSLRQKLLNIAARLAHRARKLVLHLPFTHAWEVGYRV</sequence>
<protein>
    <recommendedName>
        <fullName evidence="3">Transposase</fullName>
    </recommendedName>
</protein>
<comment type="caution">
    <text evidence="1">The sequence shown here is derived from an EMBL/GenBank/DDBJ whole genome shotgun (WGS) entry which is preliminary data.</text>
</comment>
<keyword evidence="2" id="KW-1185">Reference proteome</keyword>
<dbReference type="EMBL" id="BAAAMN010000016">
    <property type="protein sequence ID" value="GAA2031713.1"/>
    <property type="molecule type" value="Genomic_DNA"/>
</dbReference>
<evidence type="ECO:0000313" key="2">
    <source>
        <dbReference type="Proteomes" id="UP001501461"/>
    </source>
</evidence>
<proteinExistence type="predicted"/>
<accession>A0ABN2U9V0</accession>
<reference evidence="1 2" key="1">
    <citation type="journal article" date="2019" name="Int. J. Syst. Evol. Microbiol.">
        <title>The Global Catalogue of Microorganisms (GCM) 10K type strain sequencing project: providing services to taxonomists for standard genome sequencing and annotation.</title>
        <authorList>
            <consortium name="The Broad Institute Genomics Platform"/>
            <consortium name="The Broad Institute Genome Sequencing Center for Infectious Disease"/>
            <person name="Wu L."/>
            <person name="Ma J."/>
        </authorList>
    </citation>
    <scope>NUCLEOTIDE SEQUENCE [LARGE SCALE GENOMIC DNA]</scope>
    <source>
        <strain evidence="1 2">JCM 13595</strain>
    </source>
</reference>
<organism evidence="1 2">
    <name type="scientific">Yaniella flava</name>
    <dbReference type="NCBI Taxonomy" id="287930"/>
    <lineage>
        <taxon>Bacteria</taxon>
        <taxon>Bacillati</taxon>
        <taxon>Actinomycetota</taxon>
        <taxon>Actinomycetes</taxon>
        <taxon>Micrococcales</taxon>
        <taxon>Micrococcaceae</taxon>
        <taxon>Yaniella</taxon>
    </lineage>
</organism>
<evidence type="ECO:0000313" key="1">
    <source>
        <dbReference type="EMBL" id="GAA2031713.1"/>
    </source>
</evidence>